<dbReference type="AlphaFoldDB" id="A0A4E0RVC0"/>
<dbReference type="Proteomes" id="UP000230066">
    <property type="component" value="Unassembled WGS sequence"/>
</dbReference>
<keyword evidence="2" id="KW-1185">Reference proteome</keyword>
<evidence type="ECO:0000313" key="1">
    <source>
        <dbReference type="EMBL" id="THD18490.1"/>
    </source>
</evidence>
<name>A0A4E0RVC0_FASHE</name>
<dbReference type="EMBL" id="JXXN02010917">
    <property type="protein sequence ID" value="THD18490.1"/>
    <property type="molecule type" value="Genomic_DNA"/>
</dbReference>
<proteinExistence type="predicted"/>
<protein>
    <recommendedName>
        <fullName evidence="3">EF-hand domain-containing protein</fullName>
    </recommendedName>
</protein>
<sequence>MYSVRRRPEFQGRVCRGDFSAGWYFYRWLRRPHRMCSLSSSKLCCRNLRKVFDDTSVFGKLSVNDFKNICNLLGISISQQGCVSLYQEWLGSSEKKLVFHEFCLMVACYISSNCVSFPEIKYDYEGKARKSI</sequence>
<comment type="caution">
    <text evidence="1">The sequence shown here is derived from an EMBL/GenBank/DDBJ whole genome shotgun (WGS) entry which is preliminary data.</text>
</comment>
<accession>A0A4E0RVC0</accession>
<evidence type="ECO:0008006" key="3">
    <source>
        <dbReference type="Google" id="ProtNLM"/>
    </source>
</evidence>
<gene>
    <name evidence="1" type="ORF">D915_011001</name>
</gene>
<reference evidence="1" key="1">
    <citation type="submission" date="2019-03" db="EMBL/GenBank/DDBJ databases">
        <title>Improved annotation for the trematode Fasciola hepatica.</title>
        <authorList>
            <person name="Choi Y.-J."/>
            <person name="Martin J."/>
            <person name="Mitreva M."/>
        </authorList>
    </citation>
    <scope>NUCLEOTIDE SEQUENCE [LARGE SCALE GENOMIC DNA]</scope>
</reference>
<evidence type="ECO:0000313" key="2">
    <source>
        <dbReference type="Proteomes" id="UP000230066"/>
    </source>
</evidence>
<organism evidence="1 2">
    <name type="scientific">Fasciola hepatica</name>
    <name type="common">Liver fluke</name>
    <dbReference type="NCBI Taxonomy" id="6192"/>
    <lineage>
        <taxon>Eukaryota</taxon>
        <taxon>Metazoa</taxon>
        <taxon>Spiralia</taxon>
        <taxon>Lophotrochozoa</taxon>
        <taxon>Platyhelminthes</taxon>
        <taxon>Trematoda</taxon>
        <taxon>Digenea</taxon>
        <taxon>Plagiorchiida</taxon>
        <taxon>Echinostomata</taxon>
        <taxon>Echinostomatoidea</taxon>
        <taxon>Fasciolidae</taxon>
        <taxon>Fasciola</taxon>
    </lineage>
</organism>